<dbReference type="InterPro" id="IPR003838">
    <property type="entry name" value="ABC3_permease_C"/>
</dbReference>
<keyword evidence="3 7" id="KW-0812">Transmembrane</keyword>
<comment type="subcellular location">
    <subcellularLocation>
        <location evidence="1">Cell membrane</location>
        <topology evidence="1">Multi-pass membrane protein</topology>
    </subcellularLocation>
</comment>
<evidence type="ECO:0000256" key="1">
    <source>
        <dbReference type="ARBA" id="ARBA00004651"/>
    </source>
</evidence>
<protein>
    <recommendedName>
        <fullName evidence="12">ABC transporter permease</fullName>
    </recommendedName>
</protein>
<keyword evidence="4 7" id="KW-1133">Transmembrane helix</keyword>
<dbReference type="RefSeq" id="WP_068469774.1">
    <property type="nucleotide sequence ID" value="NZ_BJNW01000028.1"/>
</dbReference>
<evidence type="ECO:0000256" key="2">
    <source>
        <dbReference type="ARBA" id="ARBA00022475"/>
    </source>
</evidence>
<evidence type="ECO:0000256" key="5">
    <source>
        <dbReference type="ARBA" id="ARBA00023136"/>
    </source>
</evidence>
<feature type="transmembrane region" description="Helical" evidence="7">
    <location>
        <begin position="407"/>
        <end position="429"/>
    </location>
</feature>
<organism evidence="10 11">
    <name type="scientific">Kocuria varians</name>
    <name type="common">Micrococcus varians</name>
    <dbReference type="NCBI Taxonomy" id="1272"/>
    <lineage>
        <taxon>Bacteria</taxon>
        <taxon>Bacillati</taxon>
        <taxon>Actinomycetota</taxon>
        <taxon>Actinomycetes</taxon>
        <taxon>Micrococcales</taxon>
        <taxon>Micrococcaceae</taxon>
        <taxon>Kocuria</taxon>
    </lineage>
</organism>
<evidence type="ECO:0000259" key="8">
    <source>
        <dbReference type="Pfam" id="PF02687"/>
    </source>
</evidence>
<feature type="transmembrane region" description="Helical" evidence="7">
    <location>
        <begin position="708"/>
        <end position="728"/>
    </location>
</feature>
<feature type="transmembrane region" description="Helical" evidence="7">
    <location>
        <begin position="367"/>
        <end position="386"/>
    </location>
</feature>
<dbReference type="STRING" id="1272.GCA_900014985_01757"/>
<feature type="transmembrane region" description="Helical" evidence="7">
    <location>
        <begin position="613"/>
        <end position="642"/>
    </location>
</feature>
<dbReference type="GO" id="GO:0005886">
    <property type="term" value="C:plasma membrane"/>
    <property type="evidence" value="ECO:0007669"/>
    <property type="project" value="UniProtKB-SubCell"/>
</dbReference>
<evidence type="ECO:0000313" key="11">
    <source>
        <dbReference type="Proteomes" id="UP000315730"/>
    </source>
</evidence>
<gene>
    <name evidence="10" type="ORF">KVA01_24070</name>
</gene>
<feature type="transmembrane region" description="Helical" evidence="7">
    <location>
        <begin position="322"/>
        <end position="347"/>
    </location>
</feature>
<dbReference type="Proteomes" id="UP000315730">
    <property type="component" value="Unassembled WGS sequence"/>
</dbReference>
<dbReference type="AlphaFoldDB" id="A0A4Y4D7D4"/>
<feature type="domain" description="MacB-like periplasmic core" evidence="9">
    <location>
        <begin position="17"/>
        <end position="193"/>
    </location>
</feature>
<name>A0A4Y4D7D4_KOCVA</name>
<dbReference type="Pfam" id="PF02687">
    <property type="entry name" value="FtsX"/>
    <property type="match status" value="2"/>
</dbReference>
<keyword evidence="2" id="KW-1003">Cell membrane</keyword>
<comment type="caution">
    <text evidence="10">The sequence shown here is derived from an EMBL/GenBank/DDBJ whole genome shotgun (WGS) entry which is preliminary data.</text>
</comment>
<dbReference type="PANTHER" id="PTHR30572">
    <property type="entry name" value="MEMBRANE COMPONENT OF TRANSPORTER-RELATED"/>
    <property type="match status" value="1"/>
</dbReference>
<evidence type="ECO:0000313" key="10">
    <source>
        <dbReference type="EMBL" id="GED00253.1"/>
    </source>
</evidence>
<dbReference type="PANTHER" id="PTHR30572:SF4">
    <property type="entry name" value="ABC TRANSPORTER PERMEASE YTRF"/>
    <property type="match status" value="1"/>
</dbReference>
<dbReference type="EMBL" id="BJNW01000028">
    <property type="protein sequence ID" value="GED00253.1"/>
    <property type="molecule type" value="Genomic_DNA"/>
</dbReference>
<feature type="transmembrane region" description="Helical" evidence="7">
    <location>
        <begin position="492"/>
        <end position="511"/>
    </location>
</feature>
<dbReference type="OrthoDB" id="9780560at2"/>
<feature type="transmembrane region" description="Helical" evidence="7">
    <location>
        <begin position="271"/>
        <end position="301"/>
    </location>
</feature>
<feature type="transmembrane region" description="Helical" evidence="7">
    <location>
        <begin position="435"/>
        <end position="457"/>
    </location>
</feature>
<feature type="domain" description="ABC3 transporter permease C-terminal" evidence="8">
    <location>
        <begin position="622"/>
        <end position="738"/>
    </location>
</feature>
<accession>A0A4Y4D7D4</accession>
<evidence type="ECO:0000256" key="3">
    <source>
        <dbReference type="ARBA" id="ARBA00022692"/>
    </source>
</evidence>
<dbReference type="GO" id="GO:0022857">
    <property type="term" value="F:transmembrane transporter activity"/>
    <property type="evidence" value="ECO:0007669"/>
    <property type="project" value="TreeGrafter"/>
</dbReference>
<evidence type="ECO:0000256" key="4">
    <source>
        <dbReference type="ARBA" id="ARBA00022989"/>
    </source>
</evidence>
<dbReference type="InterPro" id="IPR050250">
    <property type="entry name" value="Macrolide_Exporter_MacB"/>
</dbReference>
<evidence type="ECO:0008006" key="12">
    <source>
        <dbReference type="Google" id="ProtNLM"/>
    </source>
</evidence>
<feature type="transmembrane region" description="Helical" evidence="7">
    <location>
        <begin position="669"/>
        <end position="696"/>
    </location>
</feature>
<sequence>MLRVVWSRLTRQWSRYALVVVCVAVCAGFMTAALGLASTLSASLAADLAAPYKNADAVVSSPDQEQSPAAADARQLQKIEALPHVAGAWSPERMQISATSSGENSSDQSFMMLSDLPKDTSLVPAELTQGSYPDSANQVVVSEKTAGDLHVGVGDSVELQNTAADAGPAAKYTVSGMTSAEASASGLPQWYASDAGVKRLGGTGLSGLGLGSEILLRTDNGTPGQEQLDQLTTEVNRIMGTGEGQLPALTVKTPEQIAQESLKDMSQGTDMLAVVLAAFAGLSVLVALLVVTNTLSVLTAQRARELALLRCVGATGSQLRRAVLLEGLVLGAVSSALGVAAVAGLVALARALFDTGTLTLTLAPRDVLVGLVTGILLTVIASVGPARRARGASALDGLRGSRAADGLPMVRTVLGALILLAGVGTLVFAATQHSAGLGILGGLASFLGVVMTSRAYIPALVRGVGKILPGGVPSRLAAANASRYPARTSTTATALLIGVLLVSTVFTGQYATRVNLLNELDRQKPVDISVPAEAGHLSADQVSQLKGLPDVLGVQTDGDLPSGASAAIDAAQYLDTSKASDLQKSVASILHVDAGQLGGALLEKASYVSILDIMLSVVLGLLAAAVVVSVLGIASTTSLSVLERSRENSLLRALGLSKRQLGALIRRETLVIALVATVVGLVVGWAFGMLGLMSILPATVTLHPVVPWSGFLMILVGAVVVAVLASALPVRRATKLSPVEGMARAD</sequence>
<comment type="similarity">
    <text evidence="6">Belongs to the ABC-4 integral membrane protein family.</text>
</comment>
<keyword evidence="5 7" id="KW-0472">Membrane</keyword>
<keyword evidence="11" id="KW-1185">Reference proteome</keyword>
<evidence type="ECO:0000256" key="7">
    <source>
        <dbReference type="SAM" id="Phobius"/>
    </source>
</evidence>
<evidence type="ECO:0000256" key="6">
    <source>
        <dbReference type="ARBA" id="ARBA00038076"/>
    </source>
</evidence>
<evidence type="ECO:0000259" key="9">
    <source>
        <dbReference type="Pfam" id="PF12704"/>
    </source>
</evidence>
<proteinExistence type="inferred from homology"/>
<feature type="domain" description="ABC3 transporter permease C-terminal" evidence="8">
    <location>
        <begin position="278"/>
        <end position="392"/>
    </location>
</feature>
<dbReference type="InterPro" id="IPR025857">
    <property type="entry name" value="MacB_PCD"/>
</dbReference>
<dbReference type="Pfam" id="PF12704">
    <property type="entry name" value="MacB_PCD"/>
    <property type="match status" value="1"/>
</dbReference>
<reference evidence="10 11" key="1">
    <citation type="submission" date="2019-06" db="EMBL/GenBank/DDBJ databases">
        <title>Whole genome shotgun sequence of Kocuria varians NBRC 15358.</title>
        <authorList>
            <person name="Hosoyama A."/>
            <person name="Uohara A."/>
            <person name="Ohji S."/>
            <person name="Ichikawa N."/>
        </authorList>
    </citation>
    <scope>NUCLEOTIDE SEQUENCE [LARGE SCALE GENOMIC DNA]</scope>
    <source>
        <strain evidence="10 11">NBRC 15358</strain>
    </source>
</reference>